<evidence type="ECO:0000313" key="2">
    <source>
        <dbReference type="Proteomes" id="UP000632154"/>
    </source>
</evidence>
<proteinExistence type="predicted"/>
<gene>
    <name evidence="1" type="ORF">GCM10017783_22540</name>
</gene>
<protein>
    <submittedName>
        <fullName evidence="1">Uncharacterized protein</fullName>
    </submittedName>
</protein>
<comment type="caution">
    <text evidence="1">The sequence shown here is derived from an EMBL/GenBank/DDBJ whole genome shotgun (WGS) entry which is preliminary data.</text>
</comment>
<dbReference type="EMBL" id="BNAL01000035">
    <property type="protein sequence ID" value="GHG09465.1"/>
    <property type="molecule type" value="Genomic_DNA"/>
</dbReference>
<evidence type="ECO:0000313" key="1">
    <source>
        <dbReference type="EMBL" id="GHG09465.1"/>
    </source>
</evidence>
<name>A0ABQ3KAF9_9DEIO</name>
<dbReference type="RefSeq" id="WP_189643847.1">
    <property type="nucleotide sequence ID" value="NZ_BNAL01000035.1"/>
</dbReference>
<sequence>MAIPELSGAEYARSEIRFQDLLTAWPEFRAPLSNTSTVSSKAAKRYGNLYLGVIPWNKD</sequence>
<accession>A0ABQ3KAF9</accession>
<reference evidence="2" key="1">
    <citation type="journal article" date="2019" name="Int. J. Syst. Evol. Microbiol.">
        <title>The Global Catalogue of Microorganisms (GCM) 10K type strain sequencing project: providing services to taxonomists for standard genome sequencing and annotation.</title>
        <authorList>
            <consortium name="The Broad Institute Genomics Platform"/>
            <consortium name="The Broad Institute Genome Sequencing Center for Infectious Disease"/>
            <person name="Wu L."/>
            <person name="Ma J."/>
        </authorList>
    </citation>
    <scope>NUCLEOTIDE SEQUENCE [LARGE SCALE GENOMIC DNA]</scope>
    <source>
        <strain evidence="2">CGMCC 1.18439</strain>
    </source>
</reference>
<organism evidence="1 2">
    <name type="scientific">Deinococcus piscis</name>
    <dbReference type="NCBI Taxonomy" id="394230"/>
    <lineage>
        <taxon>Bacteria</taxon>
        <taxon>Thermotogati</taxon>
        <taxon>Deinococcota</taxon>
        <taxon>Deinococci</taxon>
        <taxon>Deinococcales</taxon>
        <taxon>Deinococcaceae</taxon>
        <taxon>Deinococcus</taxon>
    </lineage>
</organism>
<dbReference type="Proteomes" id="UP000632154">
    <property type="component" value="Unassembled WGS sequence"/>
</dbReference>
<keyword evidence="2" id="KW-1185">Reference proteome</keyword>